<evidence type="ECO:0000313" key="9">
    <source>
        <dbReference type="Proteomes" id="UP000177785"/>
    </source>
</evidence>
<evidence type="ECO:0000256" key="3">
    <source>
        <dbReference type="ARBA" id="ARBA00022679"/>
    </source>
</evidence>
<dbReference type="PROSITE" id="PS00374">
    <property type="entry name" value="MGMT"/>
    <property type="match status" value="1"/>
</dbReference>
<evidence type="ECO:0000256" key="4">
    <source>
        <dbReference type="ARBA" id="ARBA00022763"/>
    </source>
</evidence>
<dbReference type="PANTHER" id="PTHR10815">
    <property type="entry name" value="METHYLATED-DNA--PROTEIN-CYSTEINE METHYLTRANSFERASE"/>
    <property type="match status" value="1"/>
</dbReference>
<comment type="catalytic activity">
    <reaction evidence="6">
        <text>a 6-O-methyl-2'-deoxyguanosine in DNA + L-cysteinyl-[protein] = S-methyl-L-cysteinyl-[protein] + a 2'-deoxyguanosine in DNA</text>
        <dbReference type="Rhea" id="RHEA:24000"/>
        <dbReference type="Rhea" id="RHEA-COMP:10131"/>
        <dbReference type="Rhea" id="RHEA-COMP:10132"/>
        <dbReference type="Rhea" id="RHEA-COMP:11367"/>
        <dbReference type="Rhea" id="RHEA-COMP:11368"/>
        <dbReference type="ChEBI" id="CHEBI:29950"/>
        <dbReference type="ChEBI" id="CHEBI:82612"/>
        <dbReference type="ChEBI" id="CHEBI:85445"/>
        <dbReference type="ChEBI" id="CHEBI:85448"/>
        <dbReference type="EC" id="2.1.1.63"/>
    </reaction>
</comment>
<feature type="domain" description="Methylated-DNA-[protein]-cysteine S-methyltransferase DNA binding" evidence="7">
    <location>
        <begin position="3"/>
        <end position="82"/>
    </location>
</feature>
<evidence type="ECO:0000256" key="6">
    <source>
        <dbReference type="ARBA" id="ARBA00049348"/>
    </source>
</evidence>
<keyword evidence="5" id="KW-0234">DNA repair</keyword>
<keyword evidence="2 8" id="KW-0489">Methyltransferase</keyword>
<dbReference type="InterPro" id="IPR001497">
    <property type="entry name" value="MethylDNA_cys_MeTrfase_AS"/>
</dbReference>
<name>A0A1G2G5P3_9BACT</name>
<dbReference type="Gene3D" id="1.10.10.10">
    <property type="entry name" value="Winged helix-like DNA-binding domain superfamily/Winged helix DNA-binding domain"/>
    <property type="match status" value="1"/>
</dbReference>
<dbReference type="InterPro" id="IPR036388">
    <property type="entry name" value="WH-like_DNA-bd_sf"/>
</dbReference>
<dbReference type="GO" id="GO:0003908">
    <property type="term" value="F:methylated-DNA-[protein]-cysteine S-methyltransferase activity"/>
    <property type="evidence" value="ECO:0007669"/>
    <property type="project" value="UniProtKB-EC"/>
</dbReference>
<dbReference type="PANTHER" id="PTHR10815:SF13">
    <property type="entry name" value="METHYLATED-DNA--PROTEIN-CYSTEINE METHYLTRANSFERASE"/>
    <property type="match status" value="1"/>
</dbReference>
<evidence type="ECO:0000259" key="7">
    <source>
        <dbReference type="Pfam" id="PF01035"/>
    </source>
</evidence>
<dbReference type="Proteomes" id="UP000177785">
    <property type="component" value="Unassembled WGS sequence"/>
</dbReference>
<sequence length="83" mass="9182">MKPFREKVLSIVAKIPKGRTLSYKEVARSAGNSKAARAVGAIMRANHDPQIPCHRVIRSDGSLGGFNRGRRKKREILEKEGAI</sequence>
<dbReference type="GO" id="GO:0032259">
    <property type="term" value="P:methylation"/>
    <property type="evidence" value="ECO:0007669"/>
    <property type="project" value="UniProtKB-KW"/>
</dbReference>
<evidence type="ECO:0000313" key="8">
    <source>
        <dbReference type="EMBL" id="OGZ45158.1"/>
    </source>
</evidence>
<dbReference type="AlphaFoldDB" id="A0A1G2G5P3"/>
<dbReference type="InterPro" id="IPR036217">
    <property type="entry name" value="MethylDNA_cys_MeTrfase_DNAb"/>
</dbReference>
<protein>
    <submittedName>
        <fullName evidence="8">6-O-methylguanine DNA methyltransferase</fullName>
    </submittedName>
</protein>
<comment type="catalytic activity">
    <reaction evidence="1">
        <text>a 4-O-methyl-thymidine in DNA + L-cysteinyl-[protein] = a thymidine in DNA + S-methyl-L-cysteinyl-[protein]</text>
        <dbReference type="Rhea" id="RHEA:53428"/>
        <dbReference type="Rhea" id="RHEA-COMP:10131"/>
        <dbReference type="Rhea" id="RHEA-COMP:10132"/>
        <dbReference type="Rhea" id="RHEA-COMP:13555"/>
        <dbReference type="Rhea" id="RHEA-COMP:13556"/>
        <dbReference type="ChEBI" id="CHEBI:29950"/>
        <dbReference type="ChEBI" id="CHEBI:82612"/>
        <dbReference type="ChEBI" id="CHEBI:137386"/>
        <dbReference type="ChEBI" id="CHEBI:137387"/>
        <dbReference type="EC" id="2.1.1.63"/>
    </reaction>
</comment>
<organism evidence="8 9">
    <name type="scientific">Candidatus Ryanbacteria bacterium RIFCSPHIGHO2_01_FULL_48_27</name>
    <dbReference type="NCBI Taxonomy" id="1802115"/>
    <lineage>
        <taxon>Bacteria</taxon>
        <taxon>Candidatus Ryaniibacteriota</taxon>
    </lineage>
</organism>
<comment type="caution">
    <text evidence="8">The sequence shown here is derived from an EMBL/GenBank/DDBJ whole genome shotgun (WGS) entry which is preliminary data.</text>
</comment>
<dbReference type="SUPFAM" id="SSF46767">
    <property type="entry name" value="Methylated DNA-protein cysteine methyltransferase, C-terminal domain"/>
    <property type="match status" value="1"/>
</dbReference>
<gene>
    <name evidence="8" type="ORF">A2756_01660</name>
</gene>
<dbReference type="Pfam" id="PF01035">
    <property type="entry name" value="DNA_binding_1"/>
    <property type="match status" value="1"/>
</dbReference>
<accession>A0A1G2G5P3</accession>
<dbReference type="EMBL" id="MHNL01000008">
    <property type="protein sequence ID" value="OGZ45158.1"/>
    <property type="molecule type" value="Genomic_DNA"/>
</dbReference>
<keyword evidence="4" id="KW-0227">DNA damage</keyword>
<evidence type="ECO:0000256" key="1">
    <source>
        <dbReference type="ARBA" id="ARBA00001286"/>
    </source>
</evidence>
<reference evidence="8 9" key="1">
    <citation type="journal article" date="2016" name="Nat. Commun.">
        <title>Thousands of microbial genomes shed light on interconnected biogeochemical processes in an aquifer system.</title>
        <authorList>
            <person name="Anantharaman K."/>
            <person name="Brown C.T."/>
            <person name="Hug L.A."/>
            <person name="Sharon I."/>
            <person name="Castelle C.J."/>
            <person name="Probst A.J."/>
            <person name="Thomas B.C."/>
            <person name="Singh A."/>
            <person name="Wilkins M.J."/>
            <person name="Karaoz U."/>
            <person name="Brodie E.L."/>
            <person name="Williams K.H."/>
            <person name="Hubbard S.S."/>
            <person name="Banfield J.F."/>
        </authorList>
    </citation>
    <scope>NUCLEOTIDE SEQUENCE [LARGE SCALE GENOMIC DNA]</scope>
</reference>
<dbReference type="GO" id="GO:0006281">
    <property type="term" value="P:DNA repair"/>
    <property type="evidence" value="ECO:0007669"/>
    <property type="project" value="UniProtKB-KW"/>
</dbReference>
<proteinExistence type="predicted"/>
<dbReference type="STRING" id="1802115.A2756_01660"/>
<dbReference type="InterPro" id="IPR014048">
    <property type="entry name" value="MethylDNA_cys_MeTrfase_DNA-bd"/>
</dbReference>
<keyword evidence="3 8" id="KW-0808">Transferase</keyword>
<evidence type="ECO:0000256" key="5">
    <source>
        <dbReference type="ARBA" id="ARBA00023204"/>
    </source>
</evidence>
<dbReference type="CDD" id="cd06445">
    <property type="entry name" value="ATase"/>
    <property type="match status" value="1"/>
</dbReference>
<dbReference type="NCBIfam" id="TIGR00589">
    <property type="entry name" value="ogt"/>
    <property type="match status" value="1"/>
</dbReference>
<evidence type="ECO:0000256" key="2">
    <source>
        <dbReference type="ARBA" id="ARBA00022603"/>
    </source>
</evidence>